<evidence type="ECO:0008006" key="3">
    <source>
        <dbReference type="Google" id="ProtNLM"/>
    </source>
</evidence>
<dbReference type="PROSITE" id="PS00061">
    <property type="entry name" value="ADH_SHORT"/>
    <property type="match status" value="1"/>
</dbReference>
<dbReference type="AlphaFoldDB" id="A0A2V1GVI4"/>
<dbReference type="OrthoDB" id="7301144at2"/>
<dbReference type="Proteomes" id="UP000244906">
    <property type="component" value="Unassembled WGS sequence"/>
</dbReference>
<dbReference type="Pfam" id="PF00106">
    <property type="entry name" value="adh_short"/>
    <property type="match status" value="1"/>
</dbReference>
<keyword evidence="2" id="KW-1185">Reference proteome</keyword>
<dbReference type="SUPFAM" id="SSF51735">
    <property type="entry name" value="NAD(P)-binding Rossmann-fold domains"/>
    <property type="match status" value="1"/>
</dbReference>
<dbReference type="PANTHER" id="PTHR43550:SF3">
    <property type="entry name" value="3-KETODIHYDROSPHINGOSINE REDUCTASE"/>
    <property type="match status" value="1"/>
</dbReference>
<dbReference type="InterPro" id="IPR036291">
    <property type="entry name" value="NAD(P)-bd_dom_sf"/>
</dbReference>
<dbReference type="Gene3D" id="3.40.50.720">
    <property type="entry name" value="NAD(P)-binding Rossmann-like Domain"/>
    <property type="match status" value="1"/>
</dbReference>
<gene>
    <name evidence="1" type="ORF">DC094_13790</name>
</gene>
<sequence length="134" mass="14961">MINTASIAGFIPLFGYTGYSASKFAVKGFSRALRIELKPFNIKVSLLCPLNTKTPGLETENIHKPDAVLKTEEKLVPMEPEAVAKIVLKKLHSNPWLIIPGADGWLAYWVNRLSTRLMNWIVRRPVESVKDSVG</sequence>
<protein>
    <recommendedName>
        <fullName evidence="3">Short-chain dehydrogenase</fullName>
    </recommendedName>
</protein>
<dbReference type="InterPro" id="IPR020904">
    <property type="entry name" value="Sc_DH/Rdtase_CS"/>
</dbReference>
<reference evidence="1 2" key="1">
    <citation type="submission" date="2018-04" db="EMBL/GenBank/DDBJ databases">
        <title>Thalassorhabdus spongiae gen. nov., sp. nov., isolated from a marine sponge in South-West Iceland.</title>
        <authorList>
            <person name="Knobloch S."/>
            <person name="Daussin A."/>
            <person name="Johannsson R."/>
            <person name="Marteinsson V.T."/>
        </authorList>
    </citation>
    <scope>NUCLEOTIDE SEQUENCE [LARGE SCALE GENOMIC DNA]</scope>
    <source>
        <strain evidence="1 2">Hp12</strain>
    </source>
</reference>
<dbReference type="InterPro" id="IPR002347">
    <property type="entry name" value="SDR_fam"/>
</dbReference>
<name>A0A2V1GVI4_9GAMM</name>
<comment type="caution">
    <text evidence="1">The sequence shown here is derived from an EMBL/GenBank/DDBJ whole genome shotgun (WGS) entry which is preliminary data.</text>
</comment>
<dbReference type="EMBL" id="QDDL01000005">
    <property type="protein sequence ID" value="PVZ68351.1"/>
    <property type="molecule type" value="Genomic_DNA"/>
</dbReference>
<organism evidence="1 2">
    <name type="scientific">Pelagibaculum spongiae</name>
    <dbReference type="NCBI Taxonomy" id="2080658"/>
    <lineage>
        <taxon>Bacteria</taxon>
        <taxon>Pseudomonadati</taxon>
        <taxon>Pseudomonadota</taxon>
        <taxon>Gammaproteobacteria</taxon>
        <taxon>Oceanospirillales</taxon>
        <taxon>Pelagibaculum</taxon>
    </lineage>
</organism>
<accession>A0A2V1GVI4</accession>
<evidence type="ECO:0000313" key="1">
    <source>
        <dbReference type="EMBL" id="PVZ68351.1"/>
    </source>
</evidence>
<evidence type="ECO:0000313" key="2">
    <source>
        <dbReference type="Proteomes" id="UP000244906"/>
    </source>
</evidence>
<proteinExistence type="predicted"/>
<dbReference type="PANTHER" id="PTHR43550">
    <property type="entry name" value="3-KETODIHYDROSPHINGOSINE REDUCTASE"/>
    <property type="match status" value="1"/>
</dbReference>